<keyword evidence="4" id="KW-1185">Reference proteome</keyword>
<dbReference type="EMBL" id="CP070249">
    <property type="protein sequence ID" value="QRV45814.1"/>
    <property type="molecule type" value="Genomic_DNA"/>
</dbReference>
<proteinExistence type="predicted"/>
<gene>
    <name evidence="3" type="ORF">I6J41_28520</name>
    <name evidence="2" type="ORF">I6J42_05495</name>
</gene>
<evidence type="ECO:0000313" key="4">
    <source>
        <dbReference type="Proteomes" id="UP000598054"/>
    </source>
</evidence>
<dbReference type="Proteomes" id="UP000598054">
    <property type="component" value="Chromosome"/>
</dbReference>
<keyword evidence="1" id="KW-0472">Membrane</keyword>
<feature type="transmembrane region" description="Helical" evidence="1">
    <location>
        <begin position="20"/>
        <end position="39"/>
    </location>
</feature>
<dbReference type="Proteomes" id="UP000623926">
    <property type="component" value="Chromosome"/>
</dbReference>
<dbReference type="RefSeq" id="WP_156095446.1">
    <property type="nucleotide sequence ID" value="NZ_CP070242.1"/>
</dbReference>
<evidence type="ECO:0000256" key="1">
    <source>
        <dbReference type="SAM" id="Phobius"/>
    </source>
</evidence>
<evidence type="ECO:0000313" key="2">
    <source>
        <dbReference type="EMBL" id="QRV39022.1"/>
    </source>
</evidence>
<evidence type="ECO:0000313" key="5">
    <source>
        <dbReference type="Proteomes" id="UP000623926"/>
    </source>
</evidence>
<evidence type="ECO:0000313" key="3">
    <source>
        <dbReference type="EMBL" id="QRV45814.1"/>
    </source>
</evidence>
<organism evidence="2 5">
    <name type="scientific">Streptomyces californicus</name>
    <dbReference type="NCBI Taxonomy" id="67351"/>
    <lineage>
        <taxon>Bacteria</taxon>
        <taxon>Bacillati</taxon>
        <taxon>Actinomycetota</taxon>
        <taxon>Actinomycetes</taxon>
        <taxon>Kitasatosporales</taxon>
        <taxon>Streptomycetaceae</taxon>
        <taxon>Streptomyces</taxon>
    </lineage>
</organism>
<reference evidence="4 5" key="1">
    <citation type="submission" date="2021-02" db="EMBL/GenBank/DDBJ databases">
        <title>FDA dAtabase for Regulatory Grade micrObial Sequences (FDA-ARGOS): Supporting development and validation of Infectious Disease Dx tests.</title>
        <authorList>
            <person name="Sproer C."/>
            <person name="Gronow S."/>
            <person name="Severitt S."/>
            <person name="Schroder I."/>
            <person name="Tallon L."/>
            <person name="Sadzewicz L."/>
            <person name="Zhao X."/>
            <person name="Boylan J."/>
            <person name="Ott S."/>
            <person name="Bowen H."/>
            <person name="Vavikolanu K."/>
            <person name="Mehta A."/>
            <person name="Aluvathingal J."/>
            <person name="Nadendla S."/>
            <person name="Lowell S."/>
            <person name="Myers T."/>
            <person name="Yan Y."/>
            <person name="Sichtig H."/>
        </authorList>
    </citation>
    <scope>NUCLEOTIDE SEQUENCE [LARGE SCALE GENOMIC DNA]</scope>
    <source>
        <strain evidence="3 4">FDAARGOS_1211</strain>
        <strain evidence="2 5">FDAARGOS_1212</strain>
    </source>
</reference>
<keyword evidence="1" id="KW-1133">Transmembrane helix</keyword>
<dbReference type="GeneID" id="63983545"/>
<keyword evidence="1" id="KW-0812">Transmembrane</keyword>
<dbReference type="AlphaFoldDB" id="A0ABD7D8T8"/>
<dbReference type="EMBL" id="CP070245">
    <property type="protein sequence ID" value="QRV39022.1"/>
    <property type="molecule type" value="Genomic_DNA"/>
</dbReference>
<name>A0ABD7D8T8_9ACTN</name>
<sequence length="53" mass="5955">MSLLRYRAALSAPDREGLPAAYAPLLLRGPLLAVVTWSYHRRHRTVRRPQGGS</sequence>
<accession>A0ABD7D8T8</accession>
<protein>
    <submittedName>
        <fullName evidence="2">Uncharacterized protein</fullName>
    </submittedName>
</protein>